<dbReference type="Proteomes" id="UP001221898">
    <property type="component" value="Unassembled WGS sequence"/>
</dbReference>
<protein>
    <submittedName>
        <fullName evidence="2">Uncharacterized protein</fullName>
    </submittedName>
</protein>
<accession>A0AAD7WSW9</accession>
<keyword evidence="3" id="KW-1185">Reference proteome</keyword>
<keyword evidence="1" id="KW-0472">Membrane</keyword>
<dbReference type="AlphaFoldDB" id="A0AAD7WSW9"/>
<evidence type="ECO:0000313" key="2">
    <source>
        <dbReference type="EMBL" id="KAJ8407818.1"/>
    </source>
</evidence>
<organism evidence="2 3">
    <name type="scientific">Aldrovandia affinis</name>
    <dbReference type="NCBI Taxonomy" id="143900"/>
    <lineage>
        <taxon>Eukaryota</taxon>
        <taxon>Metazoa</taxon>
        <taxon>Chordata</taxon>
        <taxon>Craniata</taxon>
        <taxon>Vertebrata</taxon>
        <taxon>Euteleostomi</taxon>
        <taxon>Actinopterygii</taxon>
        <taxon>Neopterygii</taxon>
        <taxon>Teleostei</taxon>
        <taxon>Notacanthiformes</taxon>
        <taxon>Halosauridae</taxon>
        <taxon>Aldrovandia</taxon>
    </lineage>
</organism>
<keyword evidence="1" id="KW-1133">Transmembrane helix</keyword>
<gene>
    <name evidence="2" type="ORF">AAFF_G00268620</name>
</gene>
<sequence>MRINALSFSRSLSQGWPEMFWMEYKTADVRCGRRRLGVAAMKLPCSFWFILLFGAGGLVLFIHLQEISEMVQQQAPGRIPYPSTEEEISPSVEQLAVREAVTAASPFNRAYRTGAQKSSNRGVIRSDIWIQLRSLFQAMSGINC</sequence>
<reference evidence="2" key="1">
    <citation type="journal article" date="2023" name="Science">
        <title>Genome structures resolve the early diversification of teleost fishes.</title>
        <authorList>
            <person name="Parey E."/>
            <person name="Louis A."/>
            <person name="Montfort J."/>
            <person name="Bouchez O."/>
            <person name="Roques C."/>
            <person name="Iampietro C."/>
            <person name="Lluch J."/>
            <person name="Castinel A."/>
            <person name="Donnadieu C."/>
            <person name="Desvignes T."/>
            <person name="Floi Bucao C."/>
            <person name="Jouanno E."/>
            <person name="Wen M."/>
            <person name="Mejri S."/>
            <person name="Dirks R."/>
            <person name="Jansen H."/>
            <person name="Henkel C."/>
            <person name="Chen W.J."/>
            <person name="Zahm M."/>
            <person name="Cabau C."/>
            <person name="Klopp C."/>
            <person name="Thompson A.W."/>
            <person name="Robinson-Rechavi M."/>
            <person name="Braasch I."/>
            <person name="Lecointre G."/>
            <person name="Bobe J."/>
            <person name="Postlethwait J.H."/>
            <person name="Berthelot C."/>
            <person name="Roest Crollius H."/>
            <person name="Guiguen Y."/>
        </authorList>
    </citation>
    <scope>NUCLEOTIDE SEQUENCE</scope>
    <source>
        <strain evidence="2">NC1722</strain>
    </source>
</reference>
<proteinExistence type="predicted"/>
<evidence type="ECO:0000313" key="3">
    <source>
        <dbReference type="Proteomes" id="UP001221898"/>
    </source>
</evidence>
<evidence type="ECO:0000256" key="1">
    <source>
        <dbReference type="SAM" id="Phobius"/>
    </source>
</evidence>
<comment type="caution">
    <text evidence="2">The sequence shown here is derived from an EMBL/GenBank/DDBJ whole genome shotgun (WGS) entry which is preliminary data.</text>
</comment>
<feature type="transmembrane region" description="Helical" evidence="1">
    <location>
        <begin position="43"/>
        <end position="64"/>
    </location>
</feature>
<keyword evidence="1" id="KW-0812">Transmembrane</keyword>
<dbReference type="EMBL" id="JAINUG010000037">
    <property type="protein sequence ID" value="KAJ8407818.1"/>
    <property type="molecule type" value="Genomic_DNA"/>
</dbReference>
<name>A0AAD7WSW9_9TELE</name>